<evidence type="ECO:0000313" key="1">
    <source>
        <dbReference type="EMBL" id="PEN14354.1"/>
    </source>
</evidence>
<protein>
    <submittedName>
        <fullName evidence="1">Uncharacterized protein</fullName>
    </submittedName>
</protein>
<dbReference type="AlphaFoldDB" id="A0A2A8D0E0"/>
<dbReference type="EMBL" id="PDEQ01000002">
    <property type="protein sequence ID" value="PEN14354.1"/>
    <property type="molecule type" value="Genomic_DNA"/>
</dbReference>
<gene>
    <name evidence="1" type="ORF">CRI94_04785</name>
</gene>
<sequence>MSHSLSDKRFSLMRSTLHFIALALSGMALLWCSAPVVYGQTGPTLTSQQPPIRIAVEPAYQSVTHQGRELSQFSTRLMASVPLLRNLQAYVRASVAQSDANGLESVQGLDDVRLGASYARALSLGSLVMAADLSIPTGKRNLSAVEWRTSILASQNIYGFRVGGFGQGFNAEPRLTWAVPVRENVMLGIGAGYTYRGPYEPTEALQGAYDPGNEVEVFGGADVRVGQHHAISTDLSYTRFGSDTVEGEKRYEARYKLAGTVQYLFQRDFTTVRVVGQLQHWPESRIFVPNLGFGAEPIFEDNQVVPSEWLLRARGSSRVVEWMDLGVTLTGQRFEETVVQEEAVVGAVEVAPTFHLPGDVYLTPGVGYAIGDVERFEARIRTEVRL</sequence>
<organism evidence="1 2">
    <name type="scientific">Longibacter salinarum</name>
    <dbReference type="NCBI Taxonomy" id="1850348"/>
    <lineage>
        <taxon>Bacteria</taxon>
        <taxon>Pseudomonadati</taxon>
        <taxon>Rhodothermota</taxon>
        <taxon>Rhodothermia</taxon>
        <taxon>Rhodothermales</taxon>
        <taxon>Salisaetaceae</taxon>
        <taxon>Longibacter</taxon>
    </lineage>
</organism>
<dbReference type="Proteomes" id="UP000220102">
    <property type="component" value="Unassembled WGS sequence"/>
</dbReference>
<dbReference type="OrthoDB" id="1494497at2"/>
<keyword evidence="2" id="KW-1185">Reference proteome</keyword>
<proteinExistence type="predicted"/>
<dbReference type="RefSeq" id="WP_098074536.1">
    <property type="nucleotide sequence ID" value="NZ_PDEQ01000002.1"/>
</dbReference>
<reference evidence="1 2" key="1">
    <citation type="submission" date="2017-10" db="EMBL/GenBank/DDBJ databases">
        <title>Draft genome of Longibacter Salinarum.</title>
        <authorList>
            <person name="Goh K.M."/>
            <person name="Shamsir M.S."/>
            <person name="Lim S.W."/>
        </authorList>
    </citation>
    <scope>NUCLEOTIDE SEQUENCE [LARGE SCALE GENOMIC DNA]</scope>
    <source>
        <strain evidence="1 2">KCTC 52045</strain>
    </source>
</reference>
<evidence type="ECO:0000313" key="2">
    <source>
        <dbReference type="Proteomes" id="UP000220102"/>
    </source>
</evidence>
<accession>A0A2A8D0E0</accession>
<comment type="caution">
    <text evidence="1">The sequence shown here is derived from an EMBL/GenBank/DDBJ whole genome shotgun (WGS) entry which is preliminary data.</text>
</comment>
<name>A0A2A8D0E0_9BACT</name>